<evidence type="ECO:0000256" key="4">
    <source>
        <dbReference type="ARBA" id="ARBA00023125"/>
    </source>
</evidence>
<keyword evidence="12" id="KW-1185">Reference proteome</keyword>
<dbReference type="Pfam" id="PF00486">
    <property type="entry name" value="Trans_reg_C"/>
    <property type="match status" value="1"/>
</dbReference>
<dbReference type="PANTHER" id="PTHR48111">
    <property type="entry name" value="REGULATOR OF RPOS"/>
    <property type="match status" value="1"/>
</dbReference>
<dbReference type="STRING" id="55952.BU52_00980"/>
<dbReference type="Gene3D" id="1.10.10.10">
    <property type="entry name" value="Winged helix-like DNA-binding domain superfamily/Winged helix DNA-binding domain"/>
    <property type="match status" value="1"/>
</dbReference>
<dbReference type="InterPro" id="IPR039420">
    <property type="entry name" value="WalR-like"/>
</dbReference>
<feature type="compositionally biased region" description="Basic and acidic residues" evidence="8">
    <location>
        <begin position="20"/>
        <end position="32"/>
    </location>
</feature>
<dbReference type="Gene3D" id="3.40.50.2300">
    <property type="match status" value="1"/>
</dbReference>
<dbReference type="GO" id="GO:0000156">
    <property type="term" value="F:phosphorelay response regulator activity"/>
    <property type="evidence" value="ECO:0007669"/>
    <property type="project" value="TreeGrafter"/>
</dbReference>
<evidence type="ECO:0000256" key="2">
    <source>
        <dbReference type="ARBA" id="ARBA00023012"/>
    </source>
</evidence>
<dbReference type="InterPro" id="IPR036388">
    <property type="entry name" value="WH-like_DNA-bd_sf"/>
</dbReference>
<reference evidence="11 12" key="1">
    <citation type="submission" date="2014-02" db="EMBL/GenBank/DDBJ databases">
        <title>The genome announcement of Streptomyces toyocaensis NRRL15009.</title>
        <authorList>
            <person name="Hong H.-J."/>
            <person name="Kwun M.J."/>
        </authorList>
    </citation>
    <scope>NUCLEOTIDE SEQUENCE [LARGE SCALE GENOMIC DNA]</scope>
    <source>
        <strain evidence="11 12">NRRL 15009</strain>
    </source>
</reference>
<keyword evidence="2" id="KW-0902">Two-component regulatory system</keyword>
<dbReference type="GO" id="GO:0000976">
    <property type="term" value="F:transcription cis-regulatory region binding"/>
    <property type="evidence" value="ECO:0007669"/>
    <property type="project" value="TreeGrafter"/>
</dbReference>
<evidence type="ECO:0000259" key="9">
    <source>
        <dbReference type="PROSITE" id="PS50110"/>
    </source>
</evidence>
<keyword evidence="3" id="KW-0805">Transcription regulation</keyword>
<evidence type="ECO:0000256" key="7">
    <source>
        <dbReference type="PROSITE-ProRule" id="PRU01091"/>
    </source>
</evidence>
<accession>A0A081XYN0</accession>
<evidence type="ECO:0000313" key="12">
    <source>
        <dbReference type="Proteomes" id="UP000028341"/>
    </source>
</evidence>
<dbReference type="SMART" id="SM00448">
    <property type="entry name" value="REC"/>
    <property type="match status" value="1"/>
</dbReference>
<gene>
    <name evidence="11" type="ORF">BU52_00980</name>
</gene>
<dbReference type="eggNOG" id="COG0745">
    <property type="taxonomic scope" value="Bacteria"/>
</dbReference>
<dbReference type="RefSeq" id="WP_407702021.1">
    <property type="nucleotide sequence ID" value="NZ_JBFADL010000037.1"/>
</dbReference>
<feature type="domain" description="Response regulatory" evidence="9">
    <location>
        <begin position="44"/>
        <end position="155"/>
    </location>
</feature>
<dbReference type="SMART" id="SM00862">
    <property type="entry name" value="Trans_reg_C"/>
    <property type="match status" value="1"/>
</dbReference>
<dbReference type="GO" id="GO:0032993">
    <property type="term" value="C:protein-DNA complex"/>
    <property type="evidence" value="ECO:0007669"/>
    <property type="project" value="TreeGrafter"/>
</dbReference>
<keyword evidence="1 6" id="KW-0597">Phosphoprotein</keyword>
<dbReference type="InterPro" id="IPR001789">
    <property type="entry name" value="Sig_transdc_resp-reg_receiver"/>
</dbReference>
<evidence type="ECO:0000256" key="3">
    <source>
        <dbReference type="ARBA" id="ARBA00023015"/>
    </source>
</evidence>
<dbReference type="Pfam" id="PF00072">
    <property type="entry name" value="Response_reg"/>
    <property type="match status" value="1"/>
</dbReference>
<dbReference type="PROSITE" id="PS51755">
    <property type="entry name" value="OMPR_PHOB"/>
    <property type="match status" value="1"/>
</dbReference>
<evidence type="ECO:0000313" key="11">
    <source>
        <dbReference type="EMBL" id="KES08653.1"/>
    </source>
</evidence>
<feature type="region of interest" description="Disordered" evidence="8">
    <location>
        <begin position="1"/>
        <end position="35"/>
    </location>
</feature>
<dbReference type="SUPFAM" id="SSF52172">
    <property type="entry name" value="CheY-like"/>
    <property type="match status" value="1"/>
</dbReference>
<dbReference type="EMBL" id="JFCB01000001">
    <property type="protein sequence ID" value="KES08653.1"/>
    <property type="molecule type" value="Genomic_DNA"/>
</dbReference>
<dbReference type="Gene3D" id="6.10.250.690">
    <property type="match status" value="1"/>
</dbReference>
<sequence length="276" mass="29822">MSTAGDRPHLTLTRAGHDRRRPEHPDRRRATTAEHVAQPAVAWHMLVVDSDTACADVLVRSLLRQGHEAERVATGMAALDSHGQADMVLIDLDLPDLDGLEVCRRIRAGSGVPVIAVTGRGSELDRVLGLQAGADDYVVKPYGFRELMARIEAVMRRSQGCAPPADPSVIAHGPLLIDVSARRVSLDGRPIDLTRKEFDLVRLLASQPDAVLPRQRIMREVWGDAWSRRTIDTHISKIRSKLGSPGWIVTVRGVGFQLGRQGAAGGDPGSGAASEG</sequence>
<feature type="DNA-binding region" description="OmpR/PhoB-type" evidence="7">
    <location>
        <begin position="167"/>
        <end position="260"/>
    </location>
</feature>
<dbReference type="GO" id="GO:0006355">
    <property type="term" value="P:regulation of DNA-templated transcription"/>
    <property type="evidence" value="ECO:0007669"/>
    <property type="project" value="InterPro"/>
</dbReference>
<evidence type="ECO:0000256" key="8">
    <source>
        <dbReference type="SAM" id="MobiDB-lite"/>
    </source>
</evidence>
<evidence type="ECO:0000256" key="5">
    <source>
        <dbReference type="ARBA" id="ARBA00023163"/>
    </source>
</evidence>
<dbReference type="Proteomes" id="UP000028341">
    <property type="component" value="Unassembled WGS sequence"/>
</dbReference>
<evidence type="ECO:0000259" key="10">
    <source>
        <dbReference type="PROSITE" id="PS51755"/>
    </source>
</evidence>
<dbReference type="PANTHER" id="PTHR48111:SF1">
    <property type="entry name" value="TWO-COMPONENT RESPONSE REGULATOR ORR33"/>
    <property type="match status" value="1"/>
</dbReference>
<name>A0A081XYN0_STRTO</name>
<proteinExistence type="predicted"/>
<keyword evidence="5" id="KW-0804">Transcription</keyword>
<dbReference type="InterPro" id="IPR011006">
    <property type="entry name" value="CheY-like_superfamily"/>
</dbReference>
<feature type="modified residue" description="4-aspartylphosphate" evidence="6">
    <location>
        <position position="91"/>
    </location>
</feature>
<evidence type="ECO:0000256" key="6">
    <source>
        <dbReference type="PROSITE-ProRule" id="PRU00169"/>
    </source>
</evidence>
<dbReference type="CDD" id="cd00383">
    <property type="entry name" value="trans_reg_C"/>
    <property type="match status" value="1"/>
</dbReference>
<dbReference type="GO" id="GO:0005829">
    <property type="term" value="C:cytosol"/>
    <property type="evidence" value="ECO:0007669"/>
    <property type="project" value="TreeGrafter"/>
</dbReference>
<dbReference type="AlphaFoldDB" id="A0A081XYN0"/>
<comment type="caution">
    <text evidence="11">The sequence shown here is derived from an EMBL/GenBank/DDBJ whole genome shotgun (WGS) entry which is preliminary data.</text>
</comment>
<feature type="domain" description="OmpR/PhoB-type" evidence="10">
    <location>
        <begin position="167"/>
        <end position="260"/>
    </location>
</feature>
<protein>
    <submittedName>
        <fullName evidence="11">Transcriptional regulator</fullName>
    </submittedName>
</protein>
<dbReference type="PROSITE" id="PS50110">
    <property type="entry name" value="RESPONSE_REGULATORY"/>
    <property type="match status" value="1"/>
</dbReference>
<evidence type="ECO:0000256" key="1">
    <source>
        <dbReference type="ARBA" id="ARBA00022553"/>
    </source>
</evidence>
<keyword evidence="4 7" id="KW-0238">DNA-binding</keyword>
<organism evidence="11 12">
    <name type="scientific">Streptomyces toyocaensis</name>
    <dbReference type="NCBI Taxonomy" id="55952"/>
    <lineage>
        <taxon>Bacteria</taxon>
        <taxon>Bacillati</taxon>
        <taxon>Actinomycetota</taxon>
        <taxon>Actinomycetes</taxon>
        <taxon>Kitasatosporales</taxon>
        <taxon>Streptomycetaceae</taxon>
        <taxon>Streptomyces</taxon>
    </lineage>
</organism>
<dbReference type="InterPro" id="IPR001867">
    <property type="entry name" value="OmpR/PhoB-type_DNA-bd"/>
</dbReference>